<comment type="similarity">
    <text evidence="9 10">Belongs to the TrpA family.</text>
</comment>
<evidence type="ECO:0000313" key="12">
    <source>
        <dbReference type="EMBL" id="CAI3943337.1"/>
    </source>
</evidence>
<feature type="active site" description="Proton acceptor" evidence="9">
    <location>
        <position position="49"/>
    </location>
</feature>
<dbReference type="EMBL" id="CAMXCM010000002">
    <property type="protein sequence ID" value="CAI3940150.1"/>
    <property type="molecule type" value="Genomic_DNA"/>
</dbReference>
<dbReference type="PANTHER" id="PTHR43406:SF1">
    <property type="entry name" value="TRYPTOPHAN SYNTHASE ALPHA CHAIN, CHLOROPLASTIC"/>
    <property type="match status" value="1"/>
</dbReference>
<comment type="catalytic activity">
    <reaction evidence="8 9">
        <text>(1S,2R)-1-C-(indol-3-yl)glycerol 3-phosphate + L-serine = D-glyceraldehyde 3-phosphate + L-tryptophan + H2O</text>
        <dbReference type="Rhea" id="RHEA:10532"/>
        <dbReference type="ChEBI" id="CHEBI:15377"/>
        <dbReference type="ChEBI" id="CHEBI:33384"/>
        <dbReference type="ChEBI" id="CHEBI:57912"/>
        <dbReference type="ChEBI" id="CHEBI:58866"/>
        <dbReference type="ChEBI" id="CHEBI:59776"/>
        <dbReference type="EC" id="4.2.1.20"/>
    </reaction>
</comment>
<evidence type="ECO:0000256" key="6">
    <source>
        <dbReference type="ARBA" id="ARBA00023141"/>
    </source>
</evidence>
<comment type="function">
    <text evidence="1 9">The alpha subunit is responsible for the aldol cleavage of indoleglycerol phosphate to indole and glyceraldehyde 3-phosphate.</text>
</comment>
<evidence type="ECO:0000256" key="5">
    <source>
        <dbReference type="ARBA" id="ARBA00022822"/>
    </source>
</evidence>
<dbReference type="RefSeq" id="WP_271789684.1">
    <property type="nucleotide sequence ID" value="NZ_CAMXCM010000002.1"/>
</dbReference>
<keyword evidence="4 9" id="KW-0028">Amino-acid biosynthesis</keyword>
<dbReference type="EMBL" id="CAMXCS010000002">
    <property type="protein sequence ID" value="CAI3943337.1"/>
    <property type="molecule type" value="Genomic_DNA"/>
</dbReference>
<evidence type="ECO:0000256" key="2">
    <source>
        <dbReference type="ARBA" id="ARBA00004733"/>
    </source>
</evidence>
<reference evidence="11" key="1">
    <citation type="submission" date="2022-10" db="EMBL/GenBank/DDBJ databases">
        <authorList>
            <person name="Botero Cardona J."/>
        </authorList>
    </citation>
    <scope>NUCLEOTIDE SEQUENCE</scope>
    <source>
        <strain evidence="11">LMG 31819</strain>
        <strain evidence="12">R-53529</strain>
    </source>
</reference>
<dbReference type="AlphaFoldDB" id="A0A9W4TP99"/>
<dbReference type="FunFam" id="3.20.20.70:FF:000037">
    <property type="entry name" value="Tryptophan synthase alpha chain"/>
    <property type="match status" value="1"/>
</dbReference>
<dbReference type="Proteomes" id="UP001154255">
    <property type="component" value="Unassembled WGS sequence"/>
</dbReference>
<dbReference type="Pfam" id="PF00290">
    <property type="entry name" value="Trp_syntA"/>
    <property type="match status" value="1"/>
</dbReference>
<organism evidence="11 13">
    <name type="scientific">Commensalibacter communis</name>
    <dbReference type="NCBI Taxonomy" id="2972786"/>
    <lineage>
        <taxon>Bacteria</taxon>
        <taxon>Pseudomonadati</taxon>
        <taxon>Pseudomonadota</taxon>
        <taxon>Alphaproteobacteria</taxon>
        <taxon>Acetobacterales</taxon>
        <taxon>Acetobacteraceae</taxon>
    </lineage>
</organism>
<keyword evidence="6 9" id="KW-0057">Aromatic amino acid biosynthesis</keyword>
<evidence type="ECO:0000256" key="8">
    <source>
        <dbReference type="ARBA" id="ARBA00049047"/>
    </source>
</evidence>
<accession>A0A9W4TP99</accession>
<dbReference type="InterPro" id="IPR018204">
    <property type="entry name" value="Trp_synthase_alpha_AS"/>
</dbReference>
<evidence type="ECO:0000313" key="14">
    <source>
        <dbReference type="Proteomes" id="UP001154259"/>
    </source>
</evidence>
<dbReference type="GO" id="GO:0004834">
    <property type="term" value="F:tryptophan synthase activity"/>
    <property type="evidence" value="ECO:0007669"/>
    <property type="project" value="UniProtKB-UniRule"/>
</dbReference>
<keyword evidence="14" id="KW-1185">Reference proteome</keyword>
<sequence>MSRIADCFAALKQQKRGAFIPYLEANDPNYQTSLEILNALPEAGADLIEVGMPFSDPMADGPTVQAAAIRALQAGATMQKTLQLVSEFRNDNQHTPIILMGYTNPVEYYGYEKFCQDAEKAGVDGLIIVDMPPEEIENIKPYAIKHQIDIIYLVAPTTSPDRLKLVLKEASGFIYYVSITGITGTSTASNDSLQKAIPMIREASDLPVAIGFGLSTPEHAANAVKIADAAVVGSALLKTLTSTLDEKNQPTKDTVTKVIEHARLLAQGTHSVQK</sequence>
<evidence type="ECO:0000256" key="1">
    <source>
        <dbReference type="ARBA" id="ARBA00003365"/>
    </source>
</evidence>
<comment type="pathway">
    <text evidence="2 9">Amino-acid biosynthesis; L-tryptophan biosynthesis; L-tryptophan from chorismate: step 5/5.</text>
</comment>
<comment type="subunit">
    <text evidence="3 9">Tetramer of two alpha and two beta chains.</text>
</comment>
<dbReference type="CDD" id="cd04724">
    <property type="entry name" value="Tryptophan_synthase_alpha"/>
    <property type="match status" value="1"/>
</dbReference>
<keyword evidence="5 9" id="KW-0822">Tryptophan biosynthesis</keyword>
<dbReference type="PROSITE" id="PS00167">
    <property type="entry name" value="TRP_SYNTHASE_ALPHA"/>
    <property type="match status" value="1"/>
</dbReference>
<dbReference type="HAMAP" id="MF_00131">
    <property type="entry name" value="Trp_synth_alpha"/>
    <property type="match status" value="1"/>
</dbReference>
<dbReference type="Proteomes" id="UP001154259">
    <property type="component" value="Unassembled WGS sequence"/>
</dbReference>
<proteinExistence type="inferred from homology"/>
<dbReference type="InterPro" id="IPR011060">
    <property type="entry name" value="RibuloseP-bd_barrel"/>
</dbReference>
<protein>
    <recommendedName>
        <fullName evidence="9">Tryptophan synthase alpha chain</fullName>
        <ecNumber evidence="9">4.2.1.20</ecNumber>
    </recommendedName>
</protein>
<dbReference type="InterPro" id="IPR013785">
    <property type="entry name" value="Aldolase_TIM"/>
</dbReference>
<evidence type="ECO:0000256" key="4">
    <source>
        <dbReference type="ARBA" id="ARBA00022605"/>
    </source>
</evidence>
<evidence type="ECO:0000313" key="13">
    <source>
        <dbReference type="Proteomes" id="UP001154255"/>
    </source>
</evidence>
<dbReference type="NCBIfam" id="TIGR00262">
    <property type="entry name" value="trpA"/>
    <property type="match status" value="1"/>
</dbReference>
<evidence type="ECO:0000256" key="10">
    <source>
        <dbReference type="RuleBase" id="RU003662"/>
    </source>
</evidence>
<dbReference type="SUPFAM" id="SSF51366">
    <property type="entry name" value="Ribulose-phoshate binding barrel"/>
    <property type="match status" value="1"/>
</dbReference>
<keyword evidence="7 9" id="KW-0456">Lyase</keyword>
<comment type="caution">
    <text evidence="11">The sequence shown here is derived from an EMBL/GenBank/DDBJ whole genome shotgun (WGS) entry which is preliminary data.</text>
</comment>
<evidence type="ECO:0000256" key="7">
    <source>
        <dbReference type="ARBA" id="ARBA00023239"/>
    </source>
</evidence>
<gene>
    <name evidence="9" type="primary">trpA</name>
    <name evidence="12" type="ORF">R53529_LOCUS1251</name>
    <name evidence="11" type="ORF">R53530_LOCUS1183</name>
</gene>
<evidence type="ECO:0000313" key="11">
    <source>
        <dbReference type="EMBL" id="CAI3940150.1"/>
    </source>
</evidence>
<evidence type="ECO:0000256" key="3">
    <source>
        <dbReference type="ARBA" id="ARBA00011270"/>
    </source>
</evidence>
<feature type="active site" description="Proton acceptor" evidence="9">
    <location>
        <position position="60"/>
    </location>
</feature>
<name>A0A9W4TP99_9PROT</name>
<dbReference type="InterPro" id="IPR002028">
    <property type="entry name" value="Trp_synthase_suA"/>
</dbReference>
<evidence type="ECO:0000256" key="9">
    <source>
        <dbReference type="HAMAP-Rule" id="MF_00131"/>
    </source>
</evidence>
<dbReference type="Gene3D" id="3.20.20.70">
    <property type="entry name" value="Aldolase class I"/>
    <property type="match status" value="1"/>
</dbReference>
<dbReference type="GO" id="GO:0005829">
    <property type="term" value="C:cytosol"/>
    <property type="evidence" value="ECO:0007669"/>
    <property type="project" value="TreeGrafter"/>
</dbReference>
<dbReference type="PANTHER" id="PTHR43406">
    <property type="entry name" value="TRYPTOPHAN SYNTHASE, ALPHA CHAIN"/>
    <property type="match status" value="1"/>
</dbReference>
<dbReference type="EC" id="4.2.1.20" evidence="9"/>